<proteinExistence type="predicted"/>
<sequence>MIQLIKTSNNNLANTIKNGKRGAVDKIISYDEKKNKYKVQYEGGVQDSIPAKNLREGNPARLSTLELEYWSKQKSLPDNIKKWT</sequence>
<organism evidence="1 2">
    <name type="scientific">Tritrichomonas musculus</name>
    <dbReference type="NCBI Taxonomy" id="1915356"/>
    <lineage>
        <taxon>Eukaryota</taxon>
        <taxon>Metamonada</taxon>
        <taxon>Parabasalia</taxon>
        <taxon>Tritrichomonadida</taxon>
        <taxon>Tritrichomonadidae</taxon>
        <taxon>Tritrichomonas</taxon>
    </lineage>
</organism>
<reference evidence="1 2" key="1">
    <citation type="submission" date="2024-04" db="EMBL/GenBank/DDBJ databases">
        <title>Tritrichomonas musculus Genome.</title>
        <authorList>
            <person name="Alves-Ferreira E."/>
            <person name="Grigg M."/>
            <person name="Lorenzi H."/>
            <person name="Galac M."/>
        </authorList>
    </citation>
    <scope>NUCLEOTIDE SEQUENCE [LARGE SCALE GENOMIC DNA]</scope>
    <source>
        <strain evidence="1 2">EAF2021</strain>
    </source>
</reference>
<evidence type="ECO:0000313" key="1">
    <source>
        <dbReference type="EMBL" id="KAK8836406.1"/>
    </source>
</evidence>
<accession>A0ABR2GRV6</accession>
<keyword evidence="2" id="KW-1185">Reference proteome</keyword>
<gene>
    <name evidence="1" type="ORF">M9Y10_039749</name>
</gene>
<dbReference type="Proteomes" id="UP001470230">
    <property type="component" value="Unassembled WGS sequence"/>
</dbReference>
<evidence type="ECO:0000313" key="2">
    <source>
        <dbReference type="Proteomes" id="UP001470230"/>
    </source>
</evidence>
<protein>
    <submittedName>
        <fullName evidence="1">Uncharacterized protein</fullName>
    </submittedName>
</protein>
<comment type="caution">
    <text evidence="1">The sequence shown here is derived from an EMBL/GenBank/DDBJ whole genome shotgun (WGS) entry which is preliminary data.</text>
</comment>
<name>A0ABR2GRV6_9EUKA</name>
<dbReference type="EMBL" id="JAPFFF010000066">
    <property type="protein sequence ID" value="KAK8836406.1"/>
    <property type="molecule type" value="Genomic_DNA"/>
</dbReference>